<dbReference type="PROSITE" id="PS51318">
    <property type="entry name" value="TAT"/>
    <property type="match status" value="1"/>
</dbReference>
<gene>
    <name evidence="2" type="ORF">HKT17_04055</name>
</gene>
<dbReference type="InterPro" id="IPR029058">
    <property type="entry name" value="AB_hydrolase_fold"/>
</dbReference>
<evidence type="ECO:0000259" key="1">
    <source>
        <dbReference type="Pfam" id="PF01738"/>
    </source>
</evidence>
<dbReference type="PANTHER" id="PTHR46623:SF6">
    <property type="entry name" value="ALPHA_BETA-HYDROLASES SUPERFAMILY PROTEIN"/>
    <property type="match status" value="1"/>
</dbReference>
<dbReference type="Gene3D" id="3.40.50.1820">
    <property type="entry name" value="alpha/beta hydrolase"/>
    <property type="match status" value="1"/>
</dbReference>
<accession>A0ABX6NAX6</accession>
<reference evidence="2 3" key="1">
    <citation type="submission" date="2020-05" db="EMBL/GenBank/DDBJ databases">
        <title>Compete genome of Limnobacter sp. SAORIC-580.</title>
        <authorList>
            <person name="Song J."/>
            <person name="Cho J.-C."/>
        </authorList>
    </citation>
    <scope>NUCLEOTIDE SEQUENCE [LARGE SCALE GENOMIC DNA]</scope>
    <source>
        <strain evidence="2 3">SAORIC-580</strain>
    </source>
</reference>
<keyword evidence="3" id="KW-1185">Reference proteome</keyword>
<dbReference type="InterPro" id="IPR006311">
    <property type="entry name" value="TAT_signal"/>
</dbReference>
<evidence type="ECO:0000313" key="2">
    <source>
        <dbReference type="EMBL" id="QJR31055.1"/>
    </source>
</evidence>
<sequence length="285" mass="30895">MKFGLAEKIKETTVSRRGFLLTSLAGGFAVASEPLFAQAIKTDTQGITAGEVKVPVKDGQIPAYRAMPAKGKNFPVILVIQEIFGVHEYIQDICRRLAKRGYYAIAPALFSREADVSNMSLDAILKEVVPVVPDAQVMTDIDSTVAFAKASGKANTARLGIVGYCWGGRTVWLYANHNPAVKAGVAYYGLLAGLKGPNKPADPVDVAANLKVPVLGLYAGEDSFVPDEVVDKMRNELGKGNSASEIVVFPAVNHGFHADYRPTYDRRAATYAWKLTLDWFKERGV</sequence>
<dbReference type="InterPro" id="IPR002925">
    <property type="entry name" value="Dienelactn_hydro"/>
</dbReference>
<feature type="domain" description="Dienelactone hydrolase" evidence="1">
    <location>
        <begin position="61"/>
        <end position="282"/>
    </location>
</feature>
<dbReference type="Proteomes" id="UP000501130">
    <property type="component" value="Chromosome"/>
</dbReference>
<name>A0ABX6NAX6_9BURK</name>
<dbReference type="EMBL" id="CP053084">
    <property type="protein sequence ID" value="QJR31055.1"/>
    <property type="molecule type" value="Genomic_DNA"/>
</dbReference>
<evidence type="ECO:0000313" key="3">
    <source>
        <dbReference type="Proteomes" id="UP000501130"/>
    </source>
</evidence>
<dbReference type="InterPro" id="IPR051049">
    <property type="entry name" value="Dienelactone_hydrolase-like"/>
</dbReference>
<keyword evidence="2" id="KW-0378">Hydrolase</keyword>
<dbReference type="Pfam" id="PF01738">
    <property type="entry name" value="DLH"/>
    <property type="match status" value="1"/>
</dbReference>
<dbReference type="PANTHER" id="PTHR46623">
    <property type="entry name" value="CARBOXYMETHYLENEBUTENOLIDASE-RELATED"/>
    <property type="match status" value="1"/>
</dbReference>
<dbReference type="SUPFAM" id="SSF53474">
    <property type="entry name" value="alpha/beta-Hydrolases"/>
    <property type="match status" value="1"/>
</dbReference>
<proteinExistence type="predicted"/>
<protein>
    <submittedName>
        <fullName evidence="2">Dienelactone hydrolase family protein</fullName>
    </submittedName>
</protein>
<organism evidence="2 3">
    <name type="scientific">Limnobacter profundi</name>
    <dbReference type="NCBI Taxonomy" id="2732163"/>
    <lineage>
        <taxon>Bacteria</taxon>
        <taxon>Pseudomonadati</taxon>
        <taxon>Pseudomonadota</taxon>
        <taxon>Betaproteobacteria</taxon>
        <taxon>Burkholderiales</taxon>
        <taxon>Burkholderiaceae</taxon>
        <taxon>Limnobacter</taxon>
    </lineage>
</organism>
<dbReference type="GO" id="GO:0016787">
    <property type="term" value="F:hydrolase activity"/>
    <property type="evidence" value="ECO:0007669"/>
    <property type="project" value="UniProtKB-KW"/>
</dbReference>